<dbReference type="GO" id="GO:0000719">
    <property type="term" value="P:photoreactive repair"/>
    <property type="evidence" value="ECO:0007669"/>
    <property type="project" value="TreeGrafter"/>
</dbReference>
<sequence>MRLLILYIKISLFYKMNVNRCKILLKLENKIYNNVLYWCVRDQRIQDNWGLIYAQELALKSKSSLHMCICLVPEFLNATIRQFDFMLNGVKQMEEECKNLNIHFHLLIGISVDVLPKFIKKYNIGVLIVDFYPIKIFNNWVNQLISKINIDVYQVDSHNIVPCWIASNKLEYSAKTIRNKINYKLSEYLTEFIPIIKHTYNTYIKINNNWKKAEQSLNIDRNVKPVSWAKSGTKYAFKILDIFIQNRLKDYAKKRNDPNANAISNLSPWIHFGQISTQRIILEINKYKKLYPKSVEVFCEEAIIRKELCDNFCYYNENYDNINGANNWAIKTLNEHKNDTRKHIYSLYQLENALTHDNLWNASQKQMIIYGKMHGYLRMYWAKKILEWTKSPEEALYISIYLNDKYFIDGRDPNGYVGCMWSICGIHDRAWKERPIFGKIRYMSYEGCRRKFDVDLFIKKYYKNNN</sequence>
<dbReference type="PIR" id="T28396">
    <property type="entry name" value="T28396"/>
</dbReference>
<dbReference type="EC" id="4.1.99.3" evidence="3"/>
<dbReference type="OrthoDB" id="5004at10239"/>
<evidence type="ECO:0000313" key="14">
    <source>
        <dbReference type="EMBL" id="AAC97743.1"/>
    </source>
</evidence>
<dbReference type="GO" id="GO:0003677">
    <property type="term" value="F:DNA binding"/>
    <property type="evidence" value="ECO:0007669"/>
    <property type="project" value="UniProtKB-KW"/>
</dbReference>
<comment type="catalytic activity">
    <reaction evidence="12">
        <text>cyclobutadipyrimidine (in DNA) = 2 pyrimidine residues (in DNA).</text>
        <dbReference type="EC" id="4.1.99.3"/>
    </reaction>
</comment>
<dbReference type="InterPro" id="IPR036134">
    <property type="entry name" value="Crypto/Photolyase_FAD-like_sf"/>
</dbReference>
<dbReference type="FunFam" id="1.25.40.80:FF:000004">
    <property type="entry name" value="Deoxyribodipyrimidine photolyase"/>
    <property type="match status" value="1"/>
</dbReference>
<dbReference type="EMBL" id="AF063866">
    <property type="protein sequence ID" value="AAC97743.1"/>
    <property type="molecule type" value="Genomic_DNA"/>
</dbReference>
<dbReference type="GeneID" id="1450005"/>
<evidence type="ECO:0000256" key="5">
    <source>
        <dbReference type="ARBA" id="ARBA00022630"/>
    </source>
</evidence>
<dbReference type="Gene3D" id="3.40.50.620">
    <property type="entry name" value="HUPs"/>
    <property type="match status" value="1"/>
</dbReference>
<dbReference type="NCBIfam" id="TIGR00591">
    <property type="entry name" value="phr2"/>
    <property type="match status" value="1"/>
</dbReference>
<dbReference type="PROSITE" id="PS51645">
    <property type="entry name" value="PHR_CRY_ALPHA_BETA"/>
    <property type="match status" value="1"/>
</dbReference>
<keyword evidence="8" id="KW-0238">DNA-binding</keyword>
<keyword evidence="10 14" id="KW-0456">Lyase</keyword>
<keyword evidence="5" id="KW-0285">Flavoprotein</keyword>
<dbReference type="Proteomes" id="UP000172353">
    <property type="component" value="Segment"/>
</dbReference>
<keyword evidence="7" id="KW-0274">FAD</keyword>
<dbReference type="FunFam" id="3.40.50.620:FF:000110">
    <property type="entry name" value="Deoxyribodipyrimidine photolyase"/>
    <property type="match status" value="1"/>
</dbReference>
<comment type="similarity">
    <text evidence="2">Belongs to the DNA photolyase class-2 family.</text>
</comment>
<proteinExistence type="inferred from homology"/>
<dbReference type="KEGG" id="vg:1450005"/>
<keyword evidence="15" id="KW-1185">Reference proteome</keyword>
<keyword evidence="9" id="KW-0234">DNA repair</keyword>
<feature type="domain" description="Photolyase/cryptochrome alpha/beta" evidence="13">
    <location>
        <begin position="33"/>
        <end position="163"/>
    </location>
</feature>
<evidence type="ECO:0000256" key="11">
    <source>
        <dbReference type="ARBA" id="ARBA00031671"/>
    </source>
</evidence>
<dbReference type="SUPFAM" id="SSF48173">
    <property type="entry name" value="Cryptochrome/photolyase FAD-binding domain"/>
    <property type="match status" value="1"/>
</dbReference>
<reference evidence="14 15" key="1">
    <citation type="journal article" date="1999" name="J. Virol.">
        <title>The genome of Melanoplus sanguinipes entomopoxvirus.</title>
        <authorList>
            <person name="Afonso C.L."/>
            <person name="Tulman E.R."/>
            <person name="Lu Z."/>
            <person name="Oma E."/>
            <person name="Kutish G.F."/>
            <person name="Rock D.L."/>
        </authorList>
    </citation>
    <scope>NUCLEOTIDE SEQUENCE [LARGE SCALE GENOMIC DNA]</scope>
    <source>
        <strain evidence="14">Tucson</strain>
    </source>
</reference>
<dbReference type="InterPro" id="IPR052219">
    <property type="entry name" value="Photolyase_Class-2"/>
</dbReference>
<evidence type="ECO:0000256" key="12">
    <source>
        <dbReference type="ARBA" id="ARBA00033999"/>
    </source>
</evidence>
<name>Q9YVK7_MSEPV</name>
<dbReference type="InterPro" id="IPR036155">
    <property type="entry name" value="Crypto/Photolyase_N_sf"/>
</dbReference>
<evidence type="ECO:0000256" key="3">
    <source>
        <dbReference type="ARBA" id="ARBA00013149"/>
    </source>
</evidence>
<dbReference type="FunFam" id="1.10.579.10:FF:000002">
    <property type="entry name" value="Deoxyribodipyrimidine photolyase"/>
    <property type="match status" value="1"/>
</dbReference>
<accession>Q9YVK7</accession>
<dbReference type="PANTHER" id="PTHR10211">
    <property type="entry name" value="DEOXYRIBODIPYRIMIDINE PHOTOLYASE"/>
    <property type="match status" value="1"/>
</dbReference>
<dbReference type="Gene3D" id="1.10.579.10">
    <property type="entry name" value="DNA Cyclobutane Dipyrimidine Photolyase, subunit A, domain 3"/>
    <property type="match status" value="1"/>
</dbReference>
<evidence type="ECO:0000256" key="8">
    <source>
        <dbReference type="ARBA" id="ARBA00023125"/>
    </source>
</evidence>
<dbReference type="GO" id="GO:0003904">
    <property type="term" value="F:deoxyribodipyrimidine photo-lyase activity"/>
    <property type="evidence" value="ECO:0007669"/>
    <property type="project" value="UniProtKB-EC"/>
</dbReference>
<protein>
    <recommendedName>
        <fullName evidence="4">Deoxyribodipyrimidine photo-lyase</fullName>
        <ecNumber evidence="3">4.1.99.3</ecNumber>
    </recommendedName>
    <alternativeName>
        <fullName evidence="11">DNA photolyase</fullName>
    </alternativeName>
</protein>
<gene>
    <name evidence="14" type="primary">MSV235</name>
</gene>
<dbReference type="GO" id="GO:0009650">
    <property type="term" value="P:UV protection"/>
    <property type="evidence" value="ECO:0007669"/>
    <property type="project" value="UniProtKB-ARBA"/>
</dbReference>
<dbReference type="InterPro" id="IPR006050">
    <property type="entry name" value="DNA_photolyase_N"/>
</dbReference>
<dbReference type="Pfam" id="PF00875">
    <property type="entry name" value="DNA_photolyase"/>
    <property type="match status" value="1"/>
</dbReference>
<organism evidence="14 15">
    <name type="scientific">Melanoplus sanguinipes entomopoxvirus</name>
    <name type="common">MsEPV</name>
    <dbReference type="NCBI Taxonomy" id="83191"/>
    <lineage>
        <taxon>Viruses</taxon>
        <taxon>Varidnaviria</taxon>
        <taxon>Bamfordvirae</taxon>
        <taxon>Nucleocytoviricota</taxon>
        <taxon>Pokkesviricetes</taxon>
        <taxon>Chitovirales</taxon>
        <taxon>Poxviridae</taxon>
        <taxon>Entomopoxvirinae</taxon>
        <taxon>Deltaentomopoxvirus</taxon>
        <taxon>Deltaentomopoxvirus msanguinipes</taxon>
    </lineage>
</organism>
<comment type="cofactor">
    <cofactor evidence="1">
        <name>FAD</name>
        <dbReference type="ChEBI" id="CHEBI:57692"/>
    </cofactor>
</comment>
<dbReference type="InterPro" id="IPR008148">
    <property type="entry name" value="DNA_photolyase_2"/>
</dbReference>
<evidence type="ECO:0000256" key="6">
    <source>
        <dbReference type="ARBA" id="ARBA00022763"/>
    </source>
</evidence>
<dbReference type="PANTHER" id="PTHR10211:SF0">
    <property type="entry name" value="DEOXYRIBODIPYRIMIDINE PHOTO-LYASE"/>
    <property type="match status" value="1"/>
</dbReference>
<dbReference type="SUPFAM" id="SSF52425">
    <property type="entry name" value="Cryptochrome/photolyase, N-terminal domain"/>
    <property type="match status" value="1"/>
</dbReference>
<organismHost>
    <name type="scientific">Melanoplus sanguinipes</name>
    <name type="common">Migratory grasshopper</name>
    <dbReference type="NCBI Taxonomy" id="65742"/>
</organismHost>
<evidence type="ECO:0000256" key="1">
    <source>
        <dbReference type="ARBA" id="ARBA00001974"/>
    </source>
</evidence>
<evidence type="ECO:0000256" key="4">
    <source>
        <dbReference type="ARBA" id="ARBA00014046"/>
    </source>
</evidence>
<dbReference type="InterPro" id="IPR014729">
    <property type="entry name" value="Rossmann-like_a/b/a_fold"/>
</dbReference>
<keyword evidence="6" id="KW-0227">DNA damage</keyword>
<evidence type="ECO:0000259" key="13">
    <source>
        <dbReference type="PROSITE" id="PS51645"/>
    </source>
</evidence>
<evidence type="ECO:0000313" key="15">
    <source>
        <dbReference type="Proteomes" id="UP000172353"/>
    </source>
</evidence>
<evidence type="ECO:0000256" key="2">
    <source>
        <dbReference type="ARBA" id="ARBA00006409"/>
    </source>
</evidence>
<evidence type="ECO:0000256" key="10">
    <source>
        <dbReference type="ARBA" id="ARBA00023239"/>
    </source>
</evidence>
<dbReference type="RefSeq" id="NP_048306.1">
    <property type="nucleotide sequence ID" value="NC_001993.1"/>
</dbReference>
<dbReference type="Gene3D" id="1.25.40.80">
    <property type="match status" value="1"/>
</dbReference>
<evidence type="ECO:0000256" key="9">
    <source>
        <dbReference type="ARBA" id="ARBA00023204"/>
    </source>
</evidence>
<evidence type="ECO:0000256" key="7">
    <source>
        <dbReference type="ARBA" id="ARBA00022827"/>
    </source>
</evidence>